<dbReference type="GO" id="GO:0032259">
    <property type="term" value="P:methylation"/>
    <property type="evidence" value="ECO:0007669"/>
    <property type="project" value="UniProtKB-KW"/>
</dbReference>
<sequence>MSQNLLPKIDRGDFQEVFIEDLNWLAPDVKQTVSVTNDEGRKISARNVASYKGLRVWVCEERPGSALEAELDRLIAKTSTDRLVIFDGDQEQVWRWPVRRAKDGSVTSRLTSHRHRKGDPDPKFAARLDIIRMPFDVVLDANAVLGKVRHAFDTEAQNESKRASKLMANMYGAVEKAYPASTDPKRRDHEISVTLARILFLMFGDDTEMWQTDAFRNVIQHETRPDGSDLTRVLNDLFTFLDTPQPKPVPTGFEGFKYVNGGIFDEKIDLPPLGKDFRTAILDACAVDWSGISPAIFGSMFQSVRDAETRRALGEHYTSEENILKTLSPLFLDELRDELAAALARDTTQKKVNALNKLWDRLGDVRFMDPACGCGNFIIVAYRELRAIELQVMEALYDLRDKHQLSLDAKSDLKVTLDHFYGIEIDEWPARIAETAMFMMDRQCDLQLQERFGQAPERLPLQREATITISPSLAVDWPSLVDGGGELFIAGNPPFRGGLKLSSDQAAERSVLYNSMPEANGLRVGRVDYVCAWFAKGAEASRRTGARVAFVATNSITQGEQARVMGPLMTRLGAHIHFAYRTFAWDSDAQGKAAVHVVIIGFRSVPARSVTLFAENGGGPRQEVVANWWLAPAHHVEIPPRRHPFLSGLPRMTVGSQPTDGAGLLITQEQVQSFRDDPVAAPFVKRYMGAEELLHDKWKWCLWLTSASNGALTSQRISERLAIVSAARAKSPTKAFRETPPHLFTHRKHPRGSYIALPQNSTDSRTWIPAEVFDEGTVASNKATIVYPAETWLLGLLQSQMYQTWIRTVGGRLKSDPTITADLAYNSYPWPDLDEHARGRLTWATEHLVAVRAPLRASRSLAQLYEPRSMPVELEMAHRQLDAVVDELYGLRQPDSAQREAALFERYRYHAESDRREA</sequence>
<evidence type="ECO:0000259" key="8">
    <source>
        <dbReference type="Pfam" id="PF20473"/>
    </source>
</evidence>
<evidence type="ECO:0000313" key="9">
    <source>
        <dbReference type="EMBL" id="MBM6402166.1"/>
    </source>
</evidence>
<dbReference type="InterPro" id="IPR046818">
    <property type="entry name" value="MmeI_C"/>
</dbReference>
<keyword evidence="10" id="KW-1185">Reference proteome</keyword>
<dbReference type="Gene3D" id="3.40.50.150">
    <property type="entry name" value="Vaccinia Virus protein VP39"/>
    <property type="match status" value="1"/>
</dbReference>
<dbReference type="InterPro" id="IPR046819">
    <property type="entry name" value="MmeI_hel"/>
</dbReference>
<evidence type="ECO:0000256" key="3">
    <source>
        <dbReference type="ARBA" id="ARBA00022679"/>
    </source>
</evidence>
<feature type="domain" description="MmeI-like target recognition" evidence="6">
    <location>
        <begin position="634"/>
        <end position="833"/>
    </location>
</feature>
<comment type="catalytic activity">
    <reaction evidence="4">
        <text>a 2'-deoxyadenosine in DNA + S-adenosyl-L-methionine = an N(6)-methyl-2'-deoxyadenosine in DNA + S-adenosyl-L-homocysteine + H(+)</text>
        <dbReference type="Rhea" id="RHEA:15197"/>
        <dbReference type="Rhea" id="RHEA-COMP:12418"/>
        <dbReference type="Rhea" id="RHEA-COMP:12419"/>
        <dbReference type="ChEBI" id="CHEBI:15378"/>
        <dbReference type="ChEBI" id="CHEBI:57856"/>
        <dbReference type="ChEBI" id="CHEBI:59789"/>
        <dbReference type="ChEBI" id="CHEBI:90615"/>
        <dbReference type="ChEBI" id="CHEBI:90616"/>
        <dbReference type="EC" id="2.1.1.72"/>
    </reaction>
</comment>
<evidence type="ECO:0000259" key="5">
    <source>
        <dbReference type="Pfam" id="PF20465"/>
    </source>
</evidence>
<organism evidence="9 10">
    <name type="scientific">Phycicoccus sonneratiae</name>
    <dbReference type="NCBI Taxonomy" id="2807628"/>
    <lineage>
        <taxon>Bacteria</taxon>
        <taxon>Bacillati</taxon>
        <taxon>Actinomycetota</taxon>
        <taxon>Actinomycetes</taxon>
        <taxon>Micrococcales</taxon>
        <taxon>Intrasporangiaceae</taxon>
        <taxon>Phycicoccus</taxon>
    </lineage>
</organism>
<feature type="domain" description="MmeI-like C-terminal" evidence="7">
    <location>
        <begin position="857"/>
        <end position="908"/>
    </location>
</feature>
<dbReference type="Proteomes" id="UP001430172">
    <property type="component" value="Unassembled WGS sequence"/>
</dbReference>
<dbReference type="Pfam" id="PF20467">
    <property type="entry name" value="MmeI_C"/>
    <property type="match status" value="1"/>
</dbReference>
<accession>A0ABS2CQL4</accession>
<gene>
    <name evidence="9" type="ORF">JQN70_17355</name>
</gene>
<evidence type="ECO:0000256" key="2">
    <source>
        <dbReference type="ARBA" id="ARBA00022603"/>
    </source>
</evidence>
<feature type="domain" description="MmeI-like DNA-methyltransferase" evidence="8">
    <location>
        <begin position="348"/>
        <end position="613"/>
    </location>
</feature>
<evidence type="ECO:0000256" key="4">
    <source>
        <dbReference type="ARBA" id="ARBA00047942"/>
    </source>
</evidence>
<keyword evidence="3" id="KW-0808">Transferase</keyword>
<evidence type="ECO:0000313" key="10">
    <source>
        <dbReference type="Proteomes" id="UP001430172"/>
    </source>
</evidence>
<dbReference type="PROSITE" id="PS00092">
    <property type="entry name" value="N6_MTASE"/>
    <property type="match status" value="1"/>
</dbReference>
<dbReference type="PANTHER" id="PTHR33841:SF1">
    <property type="entry name" value="DNA METHYLTRANSFERASE A"/>
    <property type="match status" value="1"/>
</dbReference>
<dbReference type="GO" id="GO:0008168">
    <property type="term" value="F:methyltransferase activity"/>
    <property type="evidence" value="ECO:0007669"/>
    <property type="project" value="UniProtKB-KW"/>
</dbReference>
<dbReference type="Pfam" id="PF20466">
    <property type="entry name" value="MmeI_TRD"/>
    <property type="match status" value="1"/>
</dbReference>
<evidence type="ECO:0000259" key="6">
    <source>
        <dbReference type="Pfam" id="PF20466"/>
    </source>
</evidence>
<dbReference type="SUPFAM" id="SSF53335">
    <property type="entry name" value="S-adenosyl-L-methionine-dependent methyltransferases"/>
    <property type="match status" value="1"/>
</dbReference>
<keyword evidence="2 9" id="KW-0489">Methyltransferase</keyword>
<evidence type="ECO:0000259" key="7">
    <source>
        <dbReference type="Pfam" id="PF20467"/>
    </source>
</evidence>
<dbReference type="Pfam" id="PF20473">
    <property type="entry name" value="MmeI_Mtase"/>
    <property type="match status" value="1"/>
</dbReference>
<proteinExistence type="predicted"/>
<feature type="domain" description="MmeI-like helicase spacer" evidence="5">
    <location>
        <begin position="189"/>
        <end position="264"/>
    </location>
</feature>
<dbReference type="EMBL" id="JAFDVD010000021">
    <property type="protein sequence ID" value="MBM6402166.1"/>
    <property type="molecule type" value="Genomic_DNA"/>
</dbReference>
<dbReference type="InterPro" id="IPR050953">
    <property type="entry name" value="N4_N6_ade-DNA_methylase"/>
</dbReference>
<comment type="caution">
    <text evidence="9">The sequence shown here is derived from an EMBL/GenBank/DDBJ whole genome shotgun (WGS) entry which is preliminary data.</text>
</comment>
<dbReference type="InterPro" id="IPR046816">
    <property type="entry name" value="MmeI_Mtase"/>
</dbReference>
<dbReference type="PANTHER" id="PTHR33841">
    <property type="entry name" value="DNA METHYLTRANSFERASE YEEA-RELATED"/>
    <property type="match status" value="1"/>
</dbReference>
<dbReference type="EC" id="2.1.1.72" evidence="1"/>
<dbReference type="Pfam" id="PF20465">
    <property type="entry name" value="MmeI_hel"/>
    <property type="match status" value="1"/>
</dbReference>
<name>A0ABS2CQL4_9MICO</name>
<dbReference type="InterPro" id="IPR046820">
    <property type="entry name" value="MmeI_TRD"/>
</dbReference>
<dbReference type="RefSeq" id="WP_204132631.1">
    <property type="nucleotide sequence ID" value="NZ_JAFDVD010000021.1"/>
</dbReference>
<reference evidence="9" key="1">
    <citation type="submission" date="2021-02" db="EMBL/GenBank/DDBJ databases">
        <title>Phycicoccus sp. MQZ13P-5T, whole genome shotgun sequence.</title>
        <authorList>
            <person name="Tuo L."/>
        </authorList>
    </citation>
    <scope>NUCLEOTIDE SEQUENCE</scope>
    <source>
        <strain evidence="9">MQZ13P-5</strain>
    </source>
</reference>
<protein>
    <recommendedName>
        <fullName evidence="1">site-specific DNA-methyltransferase (adenine-specific)</fullName>
        <ecNumber evidence="1">2.1.1.72</ecNumber>
    </recommendedName>
</protein>
<dbReference type="InterPro" id="IPR002052">
    <property type="entry name" value="DNA_methylase_N6_adenine_CS"/>
</dbReference>
<evidence type="ECO:0000256" key="1">
    <source>
        <dbReference type="ARBA" id="ARBA00011900"/>
    </source>
</evidence>
<dbReference type="InterPro" id="IPR029063">
    <property type="entry name" value="SAM-dependent_MTases_sf"/>
</dbReference>